<dbReference type="AlphaFoldDB" id="A0A5J4KN68"/>
<evidence type="ECO:0000256" key="1">
    <source>
        <dbReference type="ARBA" id="ARBA00009528"/>
    </source>
</evidence>
<keyword evidence="11" id="KW-1185">Reference proteome</keyword>
<accession>A0A5J4KN68</accession>
<reference evidence="10 11" key="1">
    <citation type="submission" date="2019-10" db="EMBL/GenBank/DDBJ databases">
        <title>Dictyobacter vulcani sp. nov., within the class Ktedonobacteria, isolated from soil of volcanic Mt. Zao.</title>
        <authorList>
            <person name="Zheng Y."/>
            <person name="Wang C.M."/>
            <person name="Sakai Y."/>
            <person name="Abe K."/>
            <person name="Yokota A."/>
            <person name="Yabe S."/>
        </authorList>
    </citation>
    <scope>NUCLEOTIDE SEQUENCE [LARGE SCALE GENOMIC DNA]</scope>
    <source>
        <strain evidence="10 11">W12</strain>
    </source>
</reference>
<evidence type="ECO:0000256" key="8">
    <source>
        <dbReference type="ARBA" id="ARBA00050061"/>
    </source>
</evidence>
<dbReference type="InterPro" id="IPR000819">
    <property type="entry name" value="Peptidase_M17_C"/>
</dbReference>
<dbReference type="SUPFAM" id="SSF53187">
    <property type="entry name" value="Zn-dependent exopeptidases"/>
    <property type="match status" value="1"/>
</dbReference>
<comment type="similarity">
    <text evidence="1">Belongs to the peptidase M17 family.</text>
</comment>
<organism evidence="10 11">
    <name type="scientific">Dictyobacter vulcani</name>
    <dbReference type="NCBI Taxonomy" id="2607529"/>
    <lineage>
        <taxon>Bacteria</taxon>
        <taxon>Bacillati</taxon>
        <taxon>Chloroflexota</taxon>
        <taxon>Ktedonobacteria</taxon>
        <taxon>Ktedonobacterales</taxon>
        <taxon>Dictyobacteraceae</taxon>
        <taxon>Dictyobacter</taxon>
    </lineage>
</organism>
<evidence type="ECO:0000256" key="6">
    <source>
        <dbReference type="ARBA" id="ARBA00049972"/>
    </source>
</evidence>
<dbReference type="Pfam" id="PF00883">
    <property type="entry name" value="Peptidase_M17"/>
    <property type="match status" value="1"/>
</dbReference>
<comment type="caution">
    <text evidence="10">The sequence shown here is derived from an EMBL/GenBank/DDBJ whole genome shotgun (WGS) entry which is preliminary data.</text>
</comment>
<evidence type="ECO:0000256" key="2">
    <source>
        <dbReference type="ARBA" id="ARBA00022438"/>
    </source>
</evidence>
<comment type="function">
    <text evidence="6">Presumably involved in the processing and regular turnover of intracellular proteins. Catalyzes the removal of unsubstituted N-terminal amino acids from various peptides.</text>
</comment>
<proteinExistence type="inferred from homology"/>
<dbReference type="EMBL" id="BKZW01000001">
    <property type="protein sequence ID" value="GER89305.1"/>
    <property type="molecule type" value="Genomic_DNA"/>
</dbReference>
<dbReference type="GO" id="GO:0070006">
    <property type="term" value="F:metalloaminopeptidase activity"/>
    <property type="evidence" value="ECO:0007669"/>
    <property type="project" value="InterPro"/>
</dbReference>
<gene>
    <name evidence="10" type="ORF">KDW_34670</name>
</gene>
<dbReference type="PANTHER" id="PTHR11963">
    <property type="entry name" value="LEUCINE AMINOPEPTIDASE-RELATED"/>
    <property type="match status" value="1"/>
</dbReference>
<evidence type="ECO:0000256" key="5">
    <source>
        <dbReference type="ARBA" id="ARBA00033172"/>
    </source>
</evidence>
<keyword evidence="4" id="KW-0378">Hydrolase</keyword>
<dbReference type="GO" id="GO:0030145">
    <property type="term" value="F:manganese ion binding"/>
    <property type="evidence" value="ECO:0007669"/>
    <property type="project" value="InterPro"/>
</dbReference>
<dbReference type="Proteomes" id="UP000326912">
    <property type="component" value="Unassembled WGS sequence"/>
</dbReference>
<name>A0A5J4KN68_9CHLR</name>
<sequence>MPMDEEYGEYIRSDIADIKQTGGRGAGSVTAAKILEHFVGNARWAHLDIAGTSYVDSVKAHQEKGGTGVGVRTLTELAQLLAQSNKK</sequence>
<dbReference type="GO" id="GO:0005737">
    <property type="term" value="C:cytoplasm"/>
    <property type="evidence" value="ECO:0007669"/>
    <property type="project" value="InterPro"/>
</dbReference>
<feature type="domain" description="Cytosol aminopeptidase" evidence="9">
    <location>
        <begin position="1"/>
        <end position="74"/>
    </location>
</feature>
<dbReference type="Gene3D" id="3.40.630.10">
    <property type="entry name" value="Zn peptidases"/>
    <property type="match status" value="1"/>
</dbReference>
<evidence type="ECO:0000256" key="7">
    <source>
        <dbReference type="ARBA" id="ARBA00050021"/>
    </source>
</evidence>
<evidence type="ECO:0000256" key="4">
    <source>
        <dbReference type="ARBA" id="ARBA00022801"/>
    </source>
</evidence>
<dbReference type="PANTHER" id="PTHR11963:SF23">
    <property type="entry name" value="CYTOSOL AMINOPEPTIDASE"/>
    <property type="match status" value="1"/>
</dbReference>
<protein>
    <recommendedName>
        <fullName evidence="7">Probable cytosol aminopeptidase</fullName>
    </recommendedName>
    <alternativeName>
        <fullName evidence="8">Leucine aminopeptidase</fullName>
    </alternativeName>
    <alternativeName>
        <fullName evidence="5">Leucyl aminopeptidase</fullName>
    </alternativeName>
</protein>
<evidence type="ECO:0000259" key="9">
    <source>
        <dbReference type="Pfam" id="PF00883"/>
    </source>
</evidence>
<evidence type="ECO:0000313" key="11">
    <source>
        <dbReference type="Proteomes" id="UP000326912"/>
    </source>
</evidence>
<dbReference type="GO" id="GO:0006508">
    <property type="term" value="P:proteolysis"/>
    <property type="evidence" value="ECO:0007669"/>
    <property type="project" value="UniProtKB-KW"/>
</dbReference>
<evidence type="ECO:0000256" key="3">
    <source>
        <dbReference type="ARBA" id="ARBA00022670"/>
    </source>
</evidence>
<keyword evidence="3" id="KW-0645">Protease</keyword>
<keyword evidence="2" id="KW-0031">Aminopeptidase</keyword>
<evidence type="ECO:0000313" key="10">
    <source>
        <dbReference type="EMBL" id="GER89305.1"/>
    </source>
</evidence>
<dbReference type="InterPro" id="IPR011356">
    <property type="entry name" value="Leucine_aapep/pepB"/>
</dbReference>